<proteinExistence type="predicted"/>
<protein>
    <submittedName>
        <fullName evidence="2">Uncharacterized protein</fullName>
    </submittedName>
</protein>
<organism evidence="2 3">
    <name type="scientific">Flavobacterium haoranii</name>
    <dbReference type="NCBI Taxonomy" id="683124"/>
    <lineage>
        <taxon>Bacteria</taxon>
        <taxon>Pseudomonadati</taxon>
        <taxon>Bacteroidota</taxon>
        <taxon>Flavobacteriia</taxon>
        <taxon>Flavobacteriales</taxon>
        <taxon>Flavobacteriaceae</taxon>
        <taxon>Flavobacterium</taxon>
    </lineage>
</organism>
<evidence type="ECO:0000256" key="1">
    <source>
        <dbReference type="SAM" id="SignalP"/>
    </source>
</evidence>
<keyword evidence="3" id="KW-1185">Reference proteome</keyword>
<dbReference type="RefSeq" id="WP_072781325.1">
    <property type="nucleotide sequence ID" value="NZ_CP045292.1"/>
</dbReference>
<gene>
    <name evidence="2" type="ORF">SAMN05444337_0507</name>
</gene>
<dbReference type="STRING" id="683124.SAMN05444337_0507"/>
<accession>A0A1M6D039</accession>
<feature type="signal peptide" evidence="1">
    <location>
        <begin position="1"/>
        <end position="18"/>
    </location>
</feature>
<evidence type="ECO:0000313" key="2">
    <source>
        <dbReference type="EMBL" id="SHI66348.1"/>
    </source>
</evidence>
<reference evidence="2 3" key="1">
    <citation type="submission" date="2016-11" db="EMBL/GenBank/DDBJ databases">
        <authorList>
            <person name="Jaros S."/>
            <person name="Januszkiewicz K."/>
            <person name="Wedrychowicz H."/>
        </authorList>
    </citation>
    <scope>NUCLEOTIDE SEQUENCE [LARGE SCALE GENOMIC DNA]</scope>
    <source>
        <strain evidence="2 3">DSM 22807</strain>
    </source>
</reference>
<keyword evidence="1" id="KW-0732">Signal</keyword>
<sequence>MKKLILVFALFITILSSAQENYKYVIVPAKFSFLNAANKYNLNALTKSFFESQGFTVFYDTDKLPEELANSRCLALYADAVEENKLFTTNIIIQVKDCQNNVLTESFRGSSREKEYEEAYKEAFRAALTSLKGQLNFKNNFTAKSEVVAKTETKVEVKEANVEVQKVVNPDQLFALPIENGYKIVDSEPKVVYIIQNTSIENVYMAKKGDVQGTFLKKINGWFFEYYQEGKLISEKVSVKF</sequence>
<dbReference type="AlphaFoldDB" id="A0A1M6D039"/>
<evidence type="ECO:0000313" key="3">
    <source>
        <dbReference type="Proteomes" id="UP000184232"/>
    </source>
</evidence>
<dbReference type="OrthoDB" id="1274006at2"/>
<name>A0A1M6D039_9FLAO</name>
<feature type="chain" id="PRO_5013382359" evidence="1">
    <location>
        <begin position="19"/>
        <end position="241"/>
    </location>
</feature>
<dbReference type="Proteomes" id="UP000184232">
    <property type="component" value="Unassembled WGS sequence"/>
</dbReference>
<dbReference type="EMBL" id="FQZH01000001">
    <property type="protein sequence ID" value="SHI66348.1"/>
    <property type="molecule type" value="Genomic_DNA"/>
</dbReference>